<dbReference type="EMBL" id="JAVXUP010001073">
    <property type="protein sequence ID" value="KAK3016361.1"/>
    <property type="molecule type" value="Genomic_DNA"/>
</dbReference>
<dbReference type="Pfam" id="PF13855">
    <property type="entry name" value="LRR_8"/>
    <property type="match status" value="1"/>
</dbReference>
<comment type="caution">
    <text evidence="2">The sequence shown here is derived from an EMBL/GenBank/DDBJ whole genome shotgun (WGS) entry which is preliminary data.</text>
</comment>
<proteinExistence type="predicted"/>
<protein>
    <submittedName>
        <fullName evidence="2">Uncharacterized protein</fullName>
    </submittedName>
</protein>
<dbReference type="InterPro" id="IPR032675">
    <property type="entry name" value="LRR_dom_sf"/>
</dbReference>
<dbReference type="PANTHER" id="PTHR48060">
    <property type="entry name" value="DNA DAMAGE-REPAIR/TOLERATION PROTEIN DRT100"/>
    <property type="match status" value="1"/>
</dbReference>
<evidence type="ECO:0000313" key="3">
    <source>
        <dbReference type="Proteomes" id="UP001188597"/>
    </source>
</evidence>
<accession>A0AA88VVP8</accession>
<dbReference type="PANTHER" id="PTHR48060:SF21">
    <property type="entry name" value="L DOMAIN-LIKE PROTEIN"/>
    <property type="match status" value="1"/>
</dbReference>
<keyword evidence="3" id="KW-1185">Reference proteome</keyword>
<sequence>MANNMISSLKIHKRRPMKKKKPLFKKIADYLKSDTYLFAPLVSSVKGISNTTSGVEGENVCEENEKNLLKKVGDYLRSDVYMYAPLVVPQPRVYSGANEVSPDPHTGPVQYPKKCTTPFSVEKVTDKAEQLAKRAAEGNGEGGHLEGHRARKSVIRKTVVRKSALRETVKHMVHQNCRSTSVPACVSRTSKCEVNVVTDVPWTDQTTEIPKQDTTDILSSWTGRDFRGGGCEGVPCNQATGRVTGLQLQRPSDRDGGLYMKGTMSPSLGSLHFLEVMVISGMKRIETVIPQSFSNLTRLTQLILEDNVLVGNIHESSFGQLPLLRTVSTCGNQLIGQIPPSLGSLKTLLQLTLTRNSFVGPTQFPKTFLSLQYIDLSYNVLSGLIPQFVGQLHNLTFLDLSNNQLSGQIPSSLCNVATLSDMYSRLEGHLKSLTSLSLSSNQLIG</sequence>
<dbReference type="InterPro" id="IPR053211">
    <property type="entry name" value="DNA_repair-toleration"/>
</dbReference>
<dbReference type="Gene3D" id="3.80.10.10">
    <property type="entry name" value="Ribonuclease Inhibitor"/>
    <property type="match status" value="2"/>
</dbReference>
<reference evidence="2" key="1">
    <citation type="submission" date="2022-12" db="EMBL/GenBank/DDBJ databases">
        <title>Draft genome assemblies for two species of Escallonia (Escalloniales).</title>
        <authorList>
            <person name="Chanderbali A."/>
            <person name="Dervinis C."/>
            <person name="Anghel I."/>
            <person name="Soltis D."/>
            <person name="Soltis P."/>
            <person name="Zapata F."/>
        </authorList>
    </citation>
    <scope>NUCLEOTIDE SEQUENCE</scope>
    <source>
        <strain evidence="2">UCBG64.0493</strain>
        <tissue evidence="2">Leaf</tissue>
    </source>
</reference>
<dbReference type="PROSITE" id="PS51450">
    <property type="entry name" value="LRR"/>
    <property type="match status" value="1"/>
</dbReference>
<keyword evidence="1" id="KW-0732">Signal</keyword>
<dbReference type="PRINTS" id="PR00019">
    <property type="entry name" value="LEURICHRPT"/>
</dbReference>
<dbReference type="SUPFAM" id="SSF52058">
    <property type="entry name" value="L domain-like"/>
    <property type="match status" value="1"/>
</dbReference>
<name>A0AA88VVP8_9ASTE</name>
<organism evidence="2 3">
    <name type="scientific">Escallonia herrerae</name>
    <dbReference type="NCBI Taxonomy" id="1293975"/>
    <lineage>
        <taxon>Eukaryota</taxon>
        <taxon>Viridiplantae</taxon>
        <taxon>Streptophyta</taxon>
        <taxon>Embryophyta</taxon>
        <taxon>Tracheophyta</taxon>
        <taxon>Spermatophyta</taxon>
        <taxon>Magnoliopsida</taxon>
        <taxon>eudicotyledons</taxon>
        <taxon>Gunneridae</taxon>
        <taxon>Pentapetalae</taxon>
        <taxon>asterids</taxon>
        <taxon>campanulids</taxon>
        <taxon>Escalloniales</taxon>
        <taxon>Escalloniaceae</taxon>
        <taxon>Escallonia</taxon>
    </lineage>
</organism>
<evidence type="ECO:0000313" key="2">
    <source>
        <dbReference type="EMBL" id="KAK3016361.1"/>
    </source>
</evidence>
<dbReference type="InterPro" id="IPR001611">
    <property type="entry name" value="Leu-rich_rpt"/>
</dbReference>
<evidence type="ECO:0000256" key="1">
    <source>
        <dbReference type="ARBA" id="ARBA00022729"/>
    </source>
</evidence>
<dbReference type="Proteomes" id="UP001188597">
    <property type="component" value="Unassembled WGS sequence"/>
</dbReference>
<dbReference type="AlphaFoldDB" id="A0AA88VVP8"/>
<gene>
    <name evidence="2" type="ORF">RJ639_006808</name>
</gene>